<gene>
    <name evidence="3" type="ORF">ORI27_16010</name>
</gene>
<name>A0ABT3SFE1_9MYCO</name>
<feature type="compositionally biased region" description="Basic and acidic residues" evidence="1">
    <location>
        <begin position="31"/>
        <end position="59"/>
    </location>
</feature>
<dbReference type="InterPro" id="IPR027417">
    <property type="entry name" value="P-loop_NTPase"/>
</dbReference>
<proteinExistence type="predicted"/>
<evidence type="ECO:0000256" key="1">
    <source>
        <dbReference type="SAM" id="MobiDB-lite"/>
    </source>
</evidence>
<comment type="caution">
    <text evidence="3">The sequence shown here is derived from an EMBL/GenBank/DDBJ whole genome shotgun (WGS) entry which is preliminary data.</text>
</comment>
<protein>
    <submittedName>
        <fullName evidence="3">ATPase</fullName>
    </submittedName>
</protein>
<dbReference type="EMBL" id="JAPJDO010000012">
    <property type="protein sequence ID" value="MCX2938213.1"/>
    <property type="molecule type" value="Genomic_DNA"/>
</dbReference>
<dbReference type="PANTHER" id="PTHR43384:SF14">
    <property type="entry name" value="ESX-1 SECRETION-ASSOCIATED PROTEIN ESPI"/>
    <property type="match status" value="1"/>
</dbReference>
<evidence type="ECO:0000313" key="3">
    <source>
        <dbReference type="EMBL" id="MCX2938213.1"/>
    </source>
</evidence>
<dbReference type="Gene3D" id="3.40.50.300">
    <property type="entry name" value="P-loop containing nucleotide triphosphate hydrolases"/>
    <property type="match status" value="1"/>
</dbReference>
<feature type="compositionally biased region" description="Pro residues" evidence="1">
    <location>
        <begin position="126"/>
        <end position="135"/>
    </location>
</feature>
<reference evidence="3 4" key="1">
    <citation type="submission" date="2022-11" db="EMBL/GenBank/DDBJ databases">
        <title>Mycobacterium sp. nov.</title>
        <authorList>
            <person name="Papic B."/>
            <person name="Spicic S."/>
            <person name="Duvnjak S."/>
        </authorList>
    </citation>
    <scope>NUCLEOTIDE SEQUENCE [LARGE SCALE GENOMIC DNA]</scope>
    <source>
        <strain evidence="3 4">CVI_P4</strain>
    </source>
</reference>
<dbReference type="PANTHER" id="PTHR43384">
    <property type="entry name" value="SEPTUM SITE-DETERMINING PROTEIN MIND HOMOLOG, CHLOROPLASTIC-RELATED"/>
    <property type="match status" value="1"/>
</dbReference>
<keyword evidence="4" id="KW-1185">Reference proteome</keyword>
<dbReference type="Proteomes" id="UP001300745">
    <property type="component" value="Unassembled WGS sequence"/>
</dbReference>
<dbReference type="RefSeq" id="WP_265997852.1">
    <property type="nucleotide sequence ID" value="NZ_JAPJDN010000012.1"/>
</dbReference>
<evidence type="ECO:0000259" key="2">
    <source>
        <dbReference type="Pfam" id="PF01656"/>
    </source>
</evidence>
<dbReference type="InterPro" id="IPR002586">
    <property type="entry name" value="CobQ/CobB/MinD/ParA_Nub-bd_dom"/>
</dbReference>
<organism evidence="3 4">
    <name type="scientific">Mycobacterium pinniadriaticum</name>
    <dbReference type="NCBI Taxonomy" id="2994102"/>
    <lineage>
        <taxon>Bacteria</taxon>
        <taxon>Bacillati</taxon>
        <taxon>Actinomycetota</taxon>
        <taxon>Actinomycetes</taxon>
        <taxon>Mycobacteriales</taxon>
        <taxon>Mycobacteriaceae</taxon>
        <taxon>Mycobacterium</taxon>
    </lineage>
</organism>
<accession>A0ABT3SFE1</accession>
<dbReference type="InterPro" id="IPR050625">
    <property type="entry name" value="ParA/MinD_ATPase"/>
</dbReference>
<dbReference type="Pfam" id="PF01656">
    <property type="entry name" value="CbiA"/>
    <property type="match status" value="1"/>
</dbReference>
<feature type="domain" description="CobQ/CobB/MinD/ParA nucleotide binding" evidence="2">
    <location>
        <begin position="206"/>
        <end position="431"/>
    </location>
</feature>
<dbReference type="SUPFAM" id="SSF52540">
    <property type="entry name" value="P-loop containing nucleoside triphosphate hydrolases"/>
    <property type="match status" value="1"/>
</dbReference>
<feature type="region of interest" description="Disordered" evidence="1">
    <location>
        <begin position="1"/>
        <end position="140"/>
    </location>
</feature>
<sequence length="465" mass="50796">MSERDFFEKFGTAGPGRPQPDSKPAQQSPDSEQHRRVPRPDDDPRDSTPAKGSPLRELHFGPQPASEFPQRAPEFEPTAPETGERGNPDEFTVEYVREARTVPAQPPAPSSTGRPSPQRPEVGAPWSPPPPPPPAGSAALGGQLLGEQVRANDLVSAKKIPSSLGWRKWIHKLSFGSINPGESPDEQFVRWNRDQISSPLAGTFSVVVLGGKGGVGKTSSTVVIGSTFAALRPREQVIALDADPGQGANLAVRIDRSASSSYGDIVGAKDLVRYSDIRARLGHNIIGLDVLASPAHRASTARAVITGELYVNTRRRLEQFYNILLTDCGVDIQHPVMDGVLTHADALVMVTSAMPDGAEGAAKQMDWLAHHPRYRHVLNRMVLVINHIRPPSHRRDRKDTDALINILVERFGQWVPEERIVVVPYDRHIARAGVIDLDELNPLTRRRFLEVTGSLATGFQTAETS</sequence>
<evidence type="ECO:0000313" key="4">
    <source>
        <dbReference type="Proteomes" id="UP001300745"/>
    </source>
</evidence>